<name>A0A1F7Y8W4_9BACT</name>
<gene>
    <name evidence="2" type="ORF">A2627_05280</name>
</gene>
<reference evidence="2 3" key="1">
    <citation type="journal article" date="2016" name="Nat. Commun.">
        <title>Thousands of microbial genomes shed light on interconnected biogeochemical processes in an aquifer system.</title>
        <authorList>
            <person name="Anantharaman K."/>
            <person name="Brown C.T."/>
            <person name="Hug L.A."/>
            <person name="Sharon I."/>
            <person name="Castelle C.J."/>
            <person name="Probst A.J."/>
            <person name="Thomas B.C."/>
            <person name="Singh A."/>
            <person name="Wilkins M.J."/>
            <person name="Karaoz U."/>
            <person name="Brodie E.L."/>
            <person name="Williams K.H."/>
            <person name="Hubbard S.S."/>
            <person name="Banfield J.F."/>
        </authorList>
    </citation>
    <scope>NUCLEOTIDE SEQUENCE [LARGE SCALE GENOMIC DNA]</scope>
</reference>
<feature type="compositionally biased region" description="Acidic residues" evidence="1">
    <location>
        <begin position="1"/>
        <end position="12"/>
    </location>
</feature>
<proteinExistence type="predicted"/>
<dbReference type="AlphaFoldDB" id="A0A1F7Y8W4"/>
<evidence type="ECO:0000313" key="3">
    <source>
        <dbReference type="Proteomes" id="UP000178851"/>
    </source>
</evidence>
<feature type="region of interest" description="Disordered" evidence="1">
    <location>
        <begin position="1"/>
        <end position="21"/>
    </location>
</feature>
<organism evidence="2 3">
    <name type="scientific">Candidatus Woesebacteria bacterium RIFCSPHIGHO2_01_FULL_39_28</name>
    <dbReference type="NCBI Taxonomy" id="1802496"/>
    <lineage>
        <taxon>Bacteria</taxon>
        <taxon>Candidatus Woeseibacteriota</taxon>
    </lineage>
</organism>
<evidence type="ECO:0000256" key="1">
    <source>
        <dbReference type="SAM" id="MobiDB-lite"/>
    </source>
</evidence>
<comment type="caution">
    <text evidence="2">The sequence shown here is derived from an EMBL/GenBank/DDBJ whole genome shotgun (WGS) entry which is preliminary data.</text>
</comment>
<accession>A0A1F7Y8W4</accession>
<protein>
    <submittedName>
        <fullName evidence="2">Uncharacterized protein</fullName>
    </submittedName>
</protein>
<dbReference type="Proteomes" id="UP000178851">
    <property type="component" value="Unassembled WGS sequence"/>
</dbReference>
<sequence>MGEYDFDPLEENEGFRREQAERFDLTKPGVRSGQAALLLNMGFITGKQFDRLLKAKNRESFLKLKDKFLQDGG</sequence>
<dbReference type="EMBL" id="MGGI01000037">
    <property type="protein sequence ID" value="OGM23764.1"/>
    <property type="molecule type" value="Genomic_DNA"/>
</dbReference>
<evidence type="ECO:0000313" key="2">
    <source>
        <dbReference type="EMBL" id="OGM23764.1"/>
    </source>
</evidence>